<feature type="region of interest" description="Disordered" evidence="6">
    <location>
        <begin position="1"/>
        <end position="30"/>
    </location>
</feature>
<feature type="compositionally biased region" description="Basic residues" evidence="6">
    <location>
        <begin position="274"/>
        <end position="283"/>
    </location>
</feature>
<keyword evidence="2 5" id="KW-0853">WD repeat</keyword>
<dbReference type="Pfam" id="PF00018">
    <property type="entry name" value="SH3_1"/>
    <property type="match status" value="1"/>
</dbReference>
<evidence type="ECO:0000256" key="3">
    <source>
        <dbReference type="ARBA" id="ARBA00022737"/>
    </source>
</evidence>
<dbReference type="SMART" id="SM00326">
    <property type="entry name" value="SH3"/>
    <property type="match status" value="1"/>
</dbReference>
<feature type="repeat" description="WD" evidence="5">
    <location>
        <begin position="770"/>
        <end position="812"/>
    </location>
</feature>
<feature type="region of interest" description="Disordered" evidence="6">
    <location>
        <begin position="43"/>
        <end position="419"/>
    </location>
</feature>
<dbReference type="InterPro" id="IPR001452">
    <property type="entry name" value="SH3_domain"/>
</dbReference>
<dbReference type="CDD" id="cd00200">
    <property type="entry name" value="WD40"/>
    <property type="match status" value="1"/>
</dbReference>
<dbReference type="Proteomes" id="UP000828390">
    <property type="component" value="Unassembled WGS sequence"/>
</dbReference>
<dbReference type="PROSITE" id="PS50294">
    <property type="entry name" value="WD_REPEATS_REGION"/>
    <property type="match status" value="1"/>
</dbReference>
<dbReference type="Gene3D" id="2.30.30.40">
    <property type="entry name" value="SH3 Domains"/>
    <property type="match status" value="1"/>
</dbReference>
<reference evidence="8" key="1">
    <citation type="journal article" date="2019" name="bioRxiv">
        <title>The Genome of the Zebra Mussel, Dreissena polymorpha: A Resource for Invasive Species Research.</title>
        <authorList>
            <person name="McCartney M.A."/>
            <person name="Auch B."/>
            <person name="Kono T."/>
            <person name="Mallez S."/>
            <person name="Zhang Y."/>
            <person name="Obille A."/>
            <person name="Becker A."/>
            <person name="Abrahante J.E."/>
            <person name="Garbe J."/>
            <person name="Badalamenti J.P."/>
            <person name="Herman A."/>
            <person name="Mangelson H."/>
            <person name="Liachko I."/>
            <person name="Sullivan S."/>
            <person name="Sone E.D."/>
            <person name="Koren S."/>
            <person name="Silverstein K.A.T."/>
            <person name="Beckman K.B."/>
            <person name="Gohl D.M."/>
        </authorList>
    </citation>
    <scope>NUCLEOTIDE SEQUENCE</scope>
    <source>
        <strain evidence="8">Duluth1</strain>
        <tissue evidence="8">Whole animal</tissue>
    </source>
</reference>
<feature type="non-terminal residue" evidence="8">
    <location>
        <position position="1346"/>
    </location>
</feature>
<feature type="compositionally biased region" description="Basic and acidic residues" evidence="6">
    <location>
        <begin position="89"/>
        <end position="110"/>
    </location>
</feature>
<dbReference type="InterPro" id="IPR019775">
    <property type="entry name" value="WD40_repeat_CS"/>
</dbReference>
<evidence type="ECO:0000259" key="7">
    <source>
        <dbReference type="PROSITE" id="PS50002"/>
    </source>
</evidence>
<feature type="region of interest" description="Disordered" evidence="6">
    <location>
        <begin position="1148"/>
        <end position="1168"/>
    </location>
</feature>
<keyword evidence="1 4" id="KW-0728">SH3 domain</keyword>
<dbReference type="PROSITE" id="PS50002">
    <property type="entry name" value="SH3"/>
    <property type="match status" value="1"/>
</dbReference>
<dbReference type="InterPro" id="IPR001680">
    <property type="entry name" value="WD40_rpt"/>
</dbReference>
<evidence type="ECO:0000256" key="5">
    <source>
        <dbReference type="PROSITE-ProRule" id="PRU00221"/>
    </source>
</evidence>
<reference evidence="8" key="2">
    <citation type="submission" date="2020-11" db="EMBL/GenBank/DDBJ databases">
        <authorList>
            <person name="McCartney M.A."/>
            <person name="Auch B."/>
            <person name="Kono T."/>
            <person name="Mallez S."/>
            <person name="Becker A."/>
            <person name="Gohl D.M."/>
            <person name="Silverstein K.A.T."/>
            <person name="Koren S."/>
            <person name="Bechman K.B."/>
            <person name="Herman A."/>
            <person name="Abrahante J.E."/>
            <person name="Garbe J."/>
        </authorList>
    </citation>
    <scope>NUCLEOTIDE SEQUENCE</scope>
    <source>
        <strain evidence="8">Duluth1</strain>
        <tissue evidence="8">Whole animal</tissue>
    </source>
</reference>
<dbReference type="InterPro" id="IPR036322">
    <property type="entry name" value="WD40_repeat_dom_sf"/>
</dbReference>
<dbReference type="PROSITE" id="PS00678">
    <property type="entry name" value="WD_REPEATS_1"/>
    <property type="match status" value="2"/>
</dbReference>
<feature type="compositionally biased region" description="Basic and acidic residues" evidence="6">
    <location>
        <begin position="1335"/>
        <end position="1346"/>
    </location>
</feature>
<dbReference type="InterPro" id="IPR036028">
    <property type="entry name" value="SH3-like_dom_sf"/>
</dbReference>
<proteinExistence type="predicted"/>
<evidence type="ECO:0000313" key="9">
    <source>
        <dbReference type="Proteomes" id="UP000828390"/>
    </source>
</evidence>
<dbReference type="EMBL" id="JAIWYP010000016">
    <property type="protein sequence ID" value="KAH3695768.1"/>
    <property type="molecule type" value="Genomic_DNA"/>
</dbReference>
<dbReference type="PRINTS" id="PR00452">
    <property type="entry name" value="SH3DOMAIN"/>
</dbReference>
<feature type="repeat" description="WD" evidence="5">
    <location>
        <begin position="727"/>
        <end position="761"/>
    </location>
</feature>
<dbReference type="PROSITE" id="PS50082">
    <property type="entry name" value="WD_REPEATS_2"/>
    <property type="match status" value="3"/>
</dbReference>
<feature type="compositionally biased region" description="Acidic residues" evidence="6">
    <location>
        <begin position="373"/>
        <end position="383"/>
    </location>
</feature>
<feature type="compositionally biased region" description="Low complexity" evidence="6">
    <location>
        <begin position="1309"/>
        <end position="1323"/>
    </location>
</feature>
<sequence length="1346" mass="151571">GAVTEKPKKTKRTPKKAMEDIPMSTFDKSGSKFEMLLQQAVDQSLSEARKEKKKKKNKGDTSVLESLRKGEGLQKDVDETQLANMYDPDDTKFEKSNKRKQKILDDKNRQNELNIVDETKGKTKKKKKGKGQDELIENVEESHVQDKTMTMAELDASVATGKKKKKKKEAQEEAQPVTSARSEEEPSSVTSPKKKPRKKPTPREDGARTPDGALTPERVLTPTKKKKAKSPDTSTVQIEDETATPTKSKKKKAKGGATEDEGVLSPEEEPVKSPKGKKGKKKKTEGETEDESALSPSEEPMSPKGKKGKKKKGAEGETEEAGSSGEGTQVVKKGAKVKKGQALTDEEGLSPSEEAPGGEKKTKKKKKKTVKDEETEEKDEEETEAPKPKERKKKTKKADEEATATEDEEVPPDGMDAEDDGRILAVTVHRTDKLKNDFYIMHPMVRVHVFDELTGHYLPKQHKDRAVTAYYETKNDKVTHILPIMTKPFDFKLNKSVLPVWEELLVFNENYNYFIQDKPKVMLLFELVDFVSMNRTNQQSNDRVDKGLHRIAWAFLKIVGNNKKINTGSKVRLQLFEPPEGSVRRRGETEEEHFLWWKNCPRKPYPSTLYLTLKGITPPSQVEPAERSLFATQEERGRMTYEDLKKTVNWTGRKQVPKKNLTSWSRLAGQLCRIPNQLSHSLPTAKKGCYIVRFSHDGRSLACACQGTEGFPILVYEMPSGRLRGKFSGHFGIVYDMSWSKTDKQLLTASSDGTARIWNVEEFGEQQQKLLPHPSFVYCSQFHPRVDNIAVTGCFDQVIRVWDVEEEGDTFRLRQELDDHPGLVNSICFSEDGQKMYSADSTGVIIIWNSFFTEQPTKKGVARDWTKFKTIEDPDIKGTVINFITLHPRERRLLVHCRDNVIRMFDLRIERVMQKYIGALNFREQIRSTVSPCGSFVFSGSEDNFAYAWNTDTGDQVIMYSELNFQNPVTDVHYHPRDHMVAFCSLGENHPVLVYSYDVGVAQYEAGLSPRVISPSPAEEATLGTPKLAEELASKGVLSKEEFDIHTAQRFDKVMKTLNKVTAQMTMTPTLDLPGTAVMSPRSTMMTLGSHGYDMYGTTPRSMTGSPTMFSPHASRSMEATKRHQHFAAQNMYMKGADSWRPKFSEVGRHGRSTSPVFGRGPQMNLTGSAQGKAQFNFEAAPGKSGQLKEKYVVIYDYKAQRSDELDLFAGDEVTILHKDTEHWWMGELANGDQGYFPANYVIPEGEELQEVGRRQMTPDDSDTDTKQLTAVRTKSGELKFVSGNEESEDDLLESSRSRRRKKRNSQDSAASGASLSGTTGTTKKPPRKAAQKVRINEDENTESKA</sequence>
<name>A0A9D4BJL4_DREPO</name>
<evidence type="ECO:0000256" key="4">
    <source>
        <dbReference type="PROSITE-ProRule" id="PRU00192"/>
    </source>
</evidence>
<evidence type="ECO:0000256" key="1">
    <source>
        <dbReference type="ARBA" id="ARBA00022443"/>
    </source>
</evidence>
<dbReference type="SUPFAM" id="SSF50044">
    <property type="entry name" value="SH3-domain"/>
    <property type="match status" value="1"/>
</dbReference>
<feature type="domain" description="SH3" evidence="7">
    <location>
        <begin position="1187"/>
        <end position="1247"/>
    </location>
</feature>
<feature type="compositionally biased region" description="Acidic residues" evidence="6">
    <location>
        <begin position="258"/>
        <end position="268"/>
    </location>
</feature>
<keyword evidence="3" id="KW-0677">Repeat</keyword>
<dbReference type="Pfam" id="PF00400">
    <property type="entry name" value="WD40"/>
    <property type="match status" value="3"/>
</dbReference>
<dbReference type="GO" id="GO:0044458">
    <property type="term" value="P:motile cilium assembly"/>
    <property type="evidence" value="ECO:0007669"/>
    <property type="project" value="TreeGrafter"/>
</dbReference>
<evidence type="ECO:0000256" key="6">
    <source>
        <dbReference type="SAM" id="MobiDB-lite"/>
    </source>
</evidence>
<evidence type="ECO:0000313" key="8">
    <source>
        <dbReference type="EMBL" id="KAH3695768.1"/>
    </source>
</evidence>
<dbReference type="InterPro" id="IPR052803">
    <property type="entry name" value="Cilium-Associated_Jouberin"/>
</dbReference>
<gene>
    <name evidence="8" type="ORF">DPMN_083227</name>
</gene>
<accession>A0A9D4BJL4</accession>
<dbReference type="GO" id="GO:0036064">
    <property type="term" value="C:ciliary basal body"/>
    <property type="evidence" value="ECO:0007669"/>
    <property type="project" value="TreeGrafter"/>
</dbReference>
<feature type="repeat" description="WD" evidence="5">
    <location>
        <begin position="817"/>
        <end position="849"/>
    </location>
</feature>
<dbReference type="PANTHER" id="PTHR44499:SF1">
    <property type="entry name" value="JOUBERIN"/>
    <property type="match status" value="1"/>
</dbReference>
<feature type="compositionally biased region" description="Acidic residues" evidence="6">
    <location>
        <begin position="401"/>
        <end position="419"/>
    </location>
</feature>
<dbReference type="SMART" id="SM00320">
    <property type="entry name" value="WD40"/>
    <property type="match status" value="7"/>
</dbReference>
<feature type="compositionally biased region" description="Low complexity" evidence="6">
    <location>
        <begin position="321"/>
        <end position="332"/>
    </location>
</feature>
<dbReference type="Gene3D" id="2.130.10.10">
    <property type="entry name" value="YVTN repeat-like/Quinoprotein amine dehydrogenase"/>
    <property type="match status" value="1"/>
</dbReference>
<dbReference type="InterPro" id="IPR015943">
    <property type="entry name" value="WD40/YVTN_repeat-like_dom_sf"/>
</dbReference>
<feature type="region of interest" description="Disordered" evidence="6">
    <location>
        <begin position="1276"/>
        <end position="1346"/>
    </location>
</feature>
<dbReference type="SUPFAM" id="SSF50978">
    <property type="entry name" value="WD40 repeat-like"/>
    <property type="match status" value="1"/>
</dbReference>
<keyword evidence="9" id="KW-1185">Reference proteome</keyword>
<protein>
    <recommendedName>
        <fullName evidence="7">SH3 domain-containing protein</fullName>
    </recommendedName>
</protein>
<dbReference type="PANTHER" id="PTHR44499">
    <property type="entry name" value="JOUBERIN"/>
    <property type="match status" value="1"/>
</dbReference>
<feature type="compositionally biased region" description="Basic and acidic residues" evidence="6">
    <location>
        <begin position="66"/>
        <end position="78"/>
    </location>
</feature>
<organism evidence="8 9">
    <name type="scientific">Dreissena polymorpha</name>
    <name type="common">Zebra mussel</name>
    <name type="synonym">Mytilus polymorpha</name>
    <dbReference type="NCBI Taxonomy" id="45954"/>
    <lineage>
        <taxon>Eukaryota</taxon>
        <taxon>Metazoa</taxon>
        <taxon>Spiralia</taxon>
        <taxon>Lophotrochozoa</taxon>
        <taxon>Mollusca</taxon>
        <taxon>Bivalvia</taxon>
        <taxon>Autobranchia</taxon>
        <taxon>Heteroconchia</taxon>
        <taxon>Euheterodonta</taxon>
        <taxon>Imparidentia</taxon>
        <taxon>Neoheterodontei</taxon>
        <taxon>Myida</taxon>
        <taxon>Dreissenoidea</taxon>
        <taxon>Dreissenidae</taxon>
        <taxon>Dreissena</taxon>
    </lineage>
</organism>
<comment type="caution">
    <text evidence="8">The sequence shown here is derived from an EMBL/GenBank/DDBJ whole genome shotgun (WGS) entry which is preliminary data.</text>
</comment>
<evidence type="ECO:0000256" key="2">
    <source>
        <dbReference type="ARBA" id="ARBA00022574"/>
    </source>
</evidence>